<evidence type="ECO:0000313" key="2">
    <source>
        <dbReference type="Proteomes" id="UP000001338"/>
    </source>
</evidence>
<reference evidence="1 2" key="1">
    <citation type="submission" date="2012-10" db="EMBL/GenBank/DDBJ databases">
        <authorList>
            <person name="Harkins D.M."/>
            <person name="Durkin A.S."/>
            <person name="Brinkac L.M."/>
            <person name="Haft D.H."/>
            <person name="Selengut J.D."/>
            <person name="Sanka R."/>
            <person name="DePew J."/>
            <person name="Purushe J."/>
            <person name="Whelen A.C."/>
            <person name="Vinetz J.M."/>
            <person name="Sutton G.G."/>
            <person name="Nierman W.C."/>
            <person name="Fouts D.E."/>
        </authorList>
    </citation>
    <scope>NUCLEOTIDE SEQUENCE [LARGE SCALE GENOMIC DNA]</scope>
    <source>
        <strain evidence="1 2">2006001853</strain>
    </source>
</reference>
<dbReference type="AlphaFoldDB" id="A0A828YX36"/>
<sequence length="44" mass="5297">MVRTLQDRKTAILYRNSTLRLLFSDFIKTSAKWLKEIYRFTKGS</sequence>
<dbReference type="Proteomes" id="UP000001338">
    <property type="component" value="Unassembled WGS sequence"/>
</dbReference>
<dbReference type="EMBL" id="AFLV02000078">
    <property type="protein sequence ID" value="EKR62672.1"/>
    <property type="molecule type" value="Genomic_DNA"/>
</dbReference>
<comment type="caution">
    <text evidence="1">The sequence shown here is derived from an EMBL/GenBank/DDBJ whole genome shotgun (WGS) entry which is preliminary data.</text>
</comment>
<accession>A0A828YX36</accession>
<gene>
    <name evidence="1" type="ORF">LEP1GSC036_0136</name>
</gene>
<name>A0A828YX36_9LEPT</name>
<proteinExistence type="predicted"/>
<protein>
    <submittedName>
        <fullName evidence="1">Uncharacterized protein</fullName>
    </submittedName>
</protein>
<evidence type="ECO:0000313" key="1">
    <source>
        <dbReference type="EMBL" id="EKR62672.1"/>
    </source>
</evidence>
<organism evidence="1 2">
    <name type="scientific">Leptospira weilii str. 2006001853</name>
    <dbReference type="NCBI Taxonomy" id="1001589"/>
    <lineage>
        <taxon>Bacteria</taxon>
        <taxon>Pseudomonadati</taxon>
        <taxon>Spirochaetota</taxon>
        <taxon>Spirochaetia</taxon>
        <taxon>Leptospirales</taxon>
        <taxon>Leptospiraceae</taxon>
        <taxon>Leptospira</taxon>
    </lineage>
</organism>